<evidence type="ECO:0000313" key="9">
    <source>
        <dbReference type="EMBL" id="KKT46149.1"/>
    </source>
</evidence>
<dbReference type="EMBL" id="LCHZ01000021">
    <property type="protein sequence ID" value="KKT46149.1"/>
    <property type="molecule type" value="Genomic_DNA"/>
</dbReference>
<proteinExistence type="inferred from homology"/>
<comment type="subcellular location">
    <subcellularLocation>
        <location evidence="1">Cell membrane</location>
        <topology evidence="1">Multi-pass membrane protein</topology>
    </subcellularLocation>
</comment>
<evidence type="ECO:0000256" key="6">
    <source>
        <dbReference type="ARBA" id="ARBA00038076"/>
    </source>
</evidence>
<protein>
    <recommendedName>
        <fullName evidence="8">ABC3 transporter permease C-terminal domain-containing protein</fullName>
    </recommendedName>
</protein>
<accession>A0A0G1KEA9</accession>
<evidence type="ECO:0000256" key="5">
    <source>
        <dbReference type="ARBA" id="ARBA00023136"/>
    </source>
</evidence>
<keyword evidence="3 7" id="KW-0812">Transmembrane</keyword>
<dbReference type="GO" id="GO:0005886">
    <property type="term" value="C:plasma membrane"/>
    <property type="evidence" value="ECO:0007669"/>
    <property type="project" value="UniProtKB-SubCell"/>
</dbReference>
<dbReference type="STRING" id="1618404.UW35_C0021G0014"/>
<name>A0A0G1KEA9_9BACT</name>
<feature type="domain" description="ABC3 transporter permease C-terminal" evidence="8">
    <location>
        <begin position="25"/>
        <end position="97"/>
    </location>
</feature>
<comment type="caution">
    <text evidence="9">The sequence shown here is derived from an EMBL/GenBank/DDBJ whole genome shotgun (WGS) entry which is preliminary data.</text>
</comment>
<feature type="transmembrane region" description="Helical" evidence="7">
    <location>
        <begin position="66"/>
        <end position="99"/>
    </location>
</feature>
<comment type="similarity">
    <text evidence="6">Belongs to the ABC-4 integral membrane protein family.</text>
</comment>
<gene>
    <name evidence="9" type="ORF">UW35_C0021G0014</name>
</gene>
<evidence type="ECO:0000256" key="7">
    <source>
        <dbReference type="SAM" id="Phobius"/>
    </source>
</evidence>
<evidence type="ECO:0000256" key="2">
    <source>
        <dbReference type="ARBA" id="ARBA00022475"/>
    </source>
</evidence>
<keyword evidence="5 7" id="KW-0472">Membrane</keyword>
<dbReference type="PANTHER" id="PTHR30572:SF4">
    <property type="entry name" value="ABC TRANSPORTER PERMEASE YTRF"/>
    <property type="match status" value="1"/>
</dbReference>
<keyword evidence="4 7" id="KW-1133">Transmembrane helix</keyword>
<evidence type="ECO:0000256" key="3">
    <source>
        <dbReference type="ARBA" id="ARBA00022692"/>
    </source>
</evidence>
<dbReference type="InterPro" id="IPR003838">
    <property type="entry name" value="ABC3_permease_C"/>
</dbReference>
<dbReference type="Pfam" id="PF02687">
    <property type="entry name" value="FtsX"/>
    <property type="match status" value="1"/>
</dbReference>
<keyword evidence="2" id="KW-1003">Cell membrane</keyword>
<reference evidence="9 10" key="1">
    <citation type="journal article" date="2015" name="Nature">
        <title>rRNA introns, odd ribosomes, and small enigmatic genomes across a large radiation of phyla.</title>
        <authorList>
            <person name="Brown C.T."/>
            <person name="Hug L.A."/>
            <person name="Thomas B.C."/>
            <person name="Sharon I."/>
            <person name="Castelle C.J."/>
            <person name="Singh A."/>
            <person name="Wilkins M.J."/>
            <person name="Williams K.H."/>
            <person name="Banfield J.F."/>
        </authorList>
    </citation>
    <scope>NUCLEOTIDE SEQUENCE [LARGE SCALE GENOMIC DNA]</scope>
</reference>
<sequence length="104" mass="11191">VTQMSEILSTINQIFGVINAFLLAIGSISLIVGGIGIMNIMYATVTERTREVGIRRAIGATRKDILLQFLTESVLLSIFGGLIGLLLSAAIVAVVRIWFPVALF</sequence>
<dbReference type="GO" id="GO:0022857">
    <property type="term" value="F:transmembrane transporter activity"/>
    <property type="evidence" value="ECO:0007669"/>
    <property type="project" value="TreeGrafter"/>
</dbReference>
<evidence type="ECO:0000259" key="8">
    <source>
        <dbReference type="Pfam" id="PF02687"/>
    </source>
</evidence>
<evidence type="ECO:0000256" key="4">
    <source>
        <dbReference type="ARBA" id="ARBA00022989"/>
    </source>
</evidence>
<dbReference type="PANTHER" id="PTHR30572">
    <property type="entry name" value="MEMBRANE COMPONENT OF TRANSPORTER-RELATED"/>
    <property type="match status" value="1"/>
</dbReference>
<dbReference type="Proteomes" id="UP000033861">
    <property type="component" value="Unassembled WGS sequence"/>
</dbReference>
<dbReference type="AlphaFoldDB" id="A0A0G1KEA9"/>
<feature type="non-terminal residue" evidence="9">
    <location>
        <position position="1"/>
    </location>
</feature>
<feature type="transmembrane region" description="Helical" evidence="7">
    <location>
        <begin position="20"/>
        <end position="45"/>
    </location>
</feature>
<dbReference type="InterPro" id="IPR050250">
    <property type="entry name" value="Macrolide_Exporter_MacB"/>
</dbReference>
<organism evidence="9 10">
    <name type="scientific">Candidatus Collierbacteria bacterium GW2011_GWF2_44_15</name>
    <dbReference type="NCBI Taxonomy" id="1618404"/>
    <lineage>
        <taxon>Bacteria</taxon>
        <taxon>Candidatus Collieribacteriota</taxon>
    </lineage>
</organism>
<evidence type="ECO:0000256" key="1">
    <source>
        <dbReference type="ARBA" id="ARBA00004651"/>
    </source>
</evidence>
<evidence type="ECO:0000313" key="10">
    <source>
        <dbReference type="Proteomes" id="UP000033861"/>
    </source>
</evidence>